<protein>
    <submittedName>
        <fullName evidence="4">Conjugal transfer protein TraG N-terminal domain-containing protein</fullName>
    </submittedName>
</protein>
<keyword evidence="2" id="KW-0472">Membrane</keyword>
<organism evidence="4">
    <name type="scientific">Herbaspirillum huttiense subsp. nephrolepidis</name>
    <dbReference type="NCBI Taxonomy" id="3075126"/>
    <lineage>
        <taxon>Bacteria</taxon>
        <taxon>Pseudomonadati</taxon>
        <taxon>Pseudomonadota</taxon>
        <taxon>Betaproteobacteria</taxon>
        <taxon>Burkholderiales</taxon>
        <taxon>Oxalobacteraceae</taxon>
        <taxon>Herbaspirillum</taxon>
    </lineage>
</organism>
<proteinExistence type="predicted"/>
<keyword evidence="2" id="KW-0812">Transmembrane</keyword>
<evidence type="ECO:0000256" key="2">
    <source>
        <dbReference type="SAM" id="Phobius"/>
    </source>
</evidence>
<feature type="region of interest" description="Disordered" evidence="1">
    <location>
        <begin position="878"/>
        <end position="928"/>
    </location>
</feature>
<feature type="compositionally biased region" description="Basic and acidic residues" evidence="1">
    <location>
        <begin position="880"/>
        <end position="892"/>
    </location>
</feature>
<evidence type="ECO:0000256" key="1">
    <source>
        <dbReference type="SAM" id="MobiDB-lite"/>
    </source>
</evidence>
<evidence type="ECO:0000313" key="4">
    <source>
        <dbReference type="EMBL" id="MDT0337393.1"/>
    </source>
</evidence>
<feature type="compositionally biased region" description="Polar residues" evidence="1">
    <location>
        <begin position="909"/>
        <end position="928"/>
    </location>
</feature>
<gene>
    <name evidence="4" type="ORF">RJN63_11185</name>
</gene>
<dbReference type="RefSeq" id="WP_284076862.1">
    <property type="nucleotide sequence ID" value="NZ_JAVLSM010000007.1"/>
</dbReference>
<name>A0AAE4GAG5_9BURK</name>
<feature type="transmembrane region" description="Helical" evidence="2">
    <location>
        <begin position="33"/>
        <end position="51"/>
    </location>
</feature>
<accession>A0AAE4GAG5</accession>
<dbReference type="Pfam" id="PF07916">
    <property type="entry name" value="TraG_N"/>
    <property type="match status" value="1"/>
</dbReference>
<dbReference type="EMBL" id="JAVRAA010000005">
    <property type="protein sequence ID" value="MDT0337393.1"/>
    <property type="molecule type" value="Genomic_DNA"/>
</dbReference>
<comment type="caution">
    <text evidence="4">The sequence shown here is derived from an EMBL/GenBank/DDBJ whole genome shotgun (WGS) entry which is preliminary data.</text>
</comment>
<sequence length="928" mass="98461">MDFNIYVLGDAKTFYTTLNAVAMFFSNHGMMNSTYLLGSIVTLISAILFVIGRQSDGGIPGAIGPAAGAFSFAAIVATSTITSTVYVNDIYSGNTIKVDNVPLLISMPASAFTTGMYKIFDKANVSFQSVDGSYMAVSQQGFVTPLKILYALRSGFKNYAPGLSLTVTTFIQDCIPNSDTFNKRNFANSVDSINYIIENARPNGMTTTYDDASTSANGTVTSCVDAGNYIKGKVQTTLANDSTVVRNVINAALKEKNPFGTQYSGDDVAMIWEQVLPPNFKAQGAGLDAAQTAQTFMSNALAYNTIHDTFGCMQSVGDPSAFNSCNINLTQASEQFRNDSAAAGSYFSKLMFPAMTFMQLMFFGFAPIVIIFGLLKGGGALPLYLKYLVFGVWTSSWLPFSAIIQMYIQNDVYDKLSQLPTGALTYSTNAQFYDILANRLAIASDMLAATPLVSFALLTGGAMAMTSLANRYAGRDYVDEKATSPALMQNGALVSNGPQLQMAATLQGDANTGVRASTTPVNQYSLGSALDSSVQSASALASTTTHSANESFNKMRDWAERNNISFKNSNGEMVSVGAAAQQRVSQTEAATFQALKSAGISDSEAVAFVNEMKASGGFTAPMGLASIQAGLAASKSLSASAEQRKAMSEDIKRSVGSDKAWADDVASRVSHSIDHSNGVDKSSGRSLSHAFSDSVSKASQASESYQTAAAMRRSMSSNFTTDDMHLGAQILSRPGAQAIMSQAVANMSPEQREHFNKAVANERQLLQSGGASIVGSEWTAQYRALAAMGGNDAALAGVLSNVSGAAAPGDVNFDRNANLERPQEKPNGFVVPTVNGGGTNGPSGEAMTEKAQEMLSVAAPNQYSQRLQAEQDVIEANNRSSRDAYDATKDQHPQLGADKLEQMPAVPSKDTQSRAGNAAQEWQSNMLF</sequence>
<keyword evidence="2" id="KW-1133">Transmembrane helix</keyword>
<feature type="region of interest" description="Disordered" evidence="1">
    <location>
        <begin position="820"/>
        <end position="846"/>
    </location>
</feature>
<feature type="transmembrane region" description="Helical" evidence="2">
    <location>
        <begin position="387"/>
        <end position="408"/>
    </location>
</feature>
<dbReference type="AlphaFoldDB" id="A0AAE4GAG5"/>
<feature type="transmembrane region" description="Helical" evidence="2">
    <location>
        <begin position="63"/>
        <end position="87"/>
    </location>
</feature>
<feature type="transmembrane region" description="Helical" evidence="2">
    <location>
        <begin position="350"/>
        <end position="375"/>
    </location>
</feature>
<evidence type="ECO:0000259" key="3">
    <source>
        <dbReference type="Pfam" id="PF07916"/>
    </source>
</evidence>
<feature type="domain" description="TraG N-terminal Proteobacteria" evidence="3">
    <location>
        <begin position="5"/>
        <end position="479"/>
    </location>
</feature>
<dbReference type="InterPro" id="IPR012931">
    <property type="entry name" value="TraG_N_Proteobacteria"/>
</dbReference>
<reference evidence="4" key="1">
    <citation type="submission" date="2023-02" db="EMBL/GenBank/DDBJ databases">
        <title>Description of Herbaspirillum huttiense subsp. nephrolepsisexaltata and Herbaspirillum huttiense subsp. lycopersicon.</title>
        <authorList>
            <person name="Poudel M."/>
            <person name="Sharma A."/>
            <person name="Goss E."/>
            <person name="Tapia J.H."/>
            <person name="Harmon C.M."/>
            <person name="Jones J.B."/>
        </authorList>
    </citation>
    <scope>NUCLEOTIDE SEQUENCE</scope>
    <source>
        <strain evidence="4">NC40101</strain>
    </source>
</reference>